<gene>
    <name evidence="2" type="ORF">WCD74_29515</name>
</gene>
<evidence type="ECO:0000313" key="3">
    <source>
        <dbReference type="Proteomes" id="UP001385809"/>
    </source>
</evidence>
<organism evidence="2 3">
    <name type="scientific">Actinomycetospora aurantiaca</name>
    <dbReference type="NCBI Taxonomy" id="3129233"/>
    <lineage>
        <taxon>Bacteria</taxon>
        <taxon>Bacillati</taxon>
        <taxon>Actinomycetota</taxon>
        <taxon>Actinomycetes</taxon>
        <taxon>Pseudonocardiales</taxon>
        <taxon>Pseudonocardiaceae</taxon>
        <taxon>Actinomycetospora</taxon>
    </lineage>
</organism>
<dbReference type="EMBL" id="JBBEGN010000032">
    <property type="protein sequence ID" value="MEJ2871931.1"/>
    <property type="molecule type" value="Genomic_DNA"/>
</dbReference>
<proteinExistence type="predicted"/>
<name>A0ABU8MXC9_9PSEU</name>
<dbReference type="RefSeq" id="WP_337698511.1">
    <property type="nucleotide sequence ID" value="NZ_JBBEGN010000032.1"/>
</dbReference>
<reference evidence="2 3" key="1">
    <citation type="submission" date="2024-03" db="EMBL/GenBank/DDBJ databases">
        <title>Actinomycetospora sp. OC33-EN08, a novel actinomycete isolated from wild orchid (Aerides multiflora).</title>
        <authorList>
            <person name="Suriyachadkun C."/>
        </authorList>
    </citation>
    <scope>NUCLEOTIDE SEQUENCE [LARGE SCALE GENOMIC DNA]</scope>
    <source>
        <strain evidence="2 3">OC33-EN08</strain>
    </source>
</reference>
<protein>
    <submittedName>
        <fullName evidence="2">Uncharacterized protein</fullName>
    </submittedName>
</protein>
<evidence type="ECO:0000313" key="2">
    <source>
        <dbReference type="EMBL" id="MEJ2871931.1"/>
    </source>
</evidence>
<accession>A0ABU8MXC9</accession>
<dbReference type="Proteomes" id="UP001385809">
    <property type="component" value="Unassembled WGS sequence"/>
</dbReference>
<comment type="caution">
    <text evidence="2">The sequence shown here is derived from an EMBL/GenBank/DDBJ whole genome shotgun (WGS) entry which is preliminary data.</text>
</comment>
<sequence>MTEFFVPGADDAEARYAELAEFAGAEPAPPADRLRSLRFARGAEEWTATVGEHLSGLLAARTGRRPARRSSATRSAPSRRVDDPTSVLAIFFAAGTWLAVTDARPVGAVDDSVWDNPVRIPDRDVREMHRFG</sequence>
<feature type="compositionally biased region" description="Low complexity" evidence="1">
    <location>
        <begin position="69"/>
        <end position="78"/>
    </location>
</feature>
<keyword evidence="3" id="KW-1185">Reference proteome</keyword>
<evidence type="ECO:0000256" key="1">
    <source>
        <dbReference type="SAM" id="MobiDB-lite"/>
    </source>
</evidence>
<feature type="region of interest" description="Disordered" evidence="1">
    <location>
        <begin position="59"/>
        <end position="82"/>
    </location>
</feature>